<gene>
    <name evidence="2" type="ORF">USDA257_c39210</name>
</gene>
<accession>I3X9A9</accession>
<dbReference type="KEGG" id="sfd:USDA257_c39210"/>
<feature type="compositionally biased region" description="Low complexity" evidence="1">
    <location>
        <begin position="32"/>
        <end position="45"/>
    </location>
</feature>
<dbReference type="HOGENOM" id="CLU_3205326_0_0_5"/>
<evidence type="ECO:0000256" key="1">
    <source>
        <dbReference type="SAM" id="MobiDB-lite"/>
    </source>
</evidence>
<feature type="region of interest" description="Disordered" evidence="1">
    <location>
        <begin position="23"/>
        <end position="45"/>
    </location>
</feature>
<organism evidence="2 3">
    <name type="scientific">Sinorhizobium fredii (strain USDA 257)</name>
    <dbReference type="NCBI Taxonomy" id="1185652"/>
    <lineage>
        <taxon>Bacteria</taxon>
        <taxon>Pseudomonadati</taxon>
        <taxon>Pseudomonadota</taxon>
        <taxon>Alphaproteobacteria</taxon>
        <taxon>Hyphomicrobiales</taxon>
        <taxon>Rhizobiaceae</taxon>
        <taxon>Sinorhizobium/Ensifer group</taxon>
        <taxon>Sinorhizobium</taxon>
    </lineage>
</organism>
<protein>
    <submittedName>
        <fullName evidence="2">Uncharacterized protein</fullName>
    </submittedName>
</protein>
<dbReference type="PATRIC" id="fig|1185652.3.peg.4073"/>
<dbReference type="EMBL" id="CP003563">
    <property type="protein sequence ID" value="AFL52465.1"/>
    <property type="molecule type" value="Genomic_DNA"/>
</dbReference>
<reference evidence="2 3" key="1">
    <citation type="journal article" date="2012" name="J. Bacteriol.">
        <title>Complete genome sequence of the broad-host-range strain Sinorhizobium fredii USDA257.</title>
        <authorList>
            <person name="Schuldes J."/>
            <person name="Rodriguez Orbegoso M."/>
            <person name="Schmeisser C."/>
            <person name="Krishnan H.B."/>
            <person name="Daniel R."/>
            <person name="Streit W.R."/>
        </authorList>
    </citation>
    <scope>NUCLEOTIDE SEQUENCE [LARGE SCALE GENOMIC DNA]</scope>
    <source>
        <strain evidence="2 3">USDA 257</strain>
    </source>
</reference>
<proteinExistence type="predicted"/>
<evidence type="ECO:0000313" key="2">
    <source>
        <dbReference type="EMBL" id="AFL52465.1"/>
    </source>
</evidence>
<evidence type="ECO:0000313" key="3">
    <source>
        <dbReference type="Proteomes" id="UP000006180"/>
    </source>
</evidence>
<name>I3X9A9_SINF2</name>
<sequence length="45" mass="4928">MALPYRDMGALAVRMLVDMIAGRPPRIRSRPRASSPSTSFRNPAG</sequence>
<dbReference type="AlphaFoldDB" id="I3X9A9"/>
<dbReference type="Proteomes" id="UP000006180">
    <property type="component" value="Chromosome"/>
</dbReference>